<dbReference type="Proteomes" id="UP001222325">
    <property type="component" value="Unassembled WGS sequence"/>
</dbReference>
<evidence type="ECO:0000256" key="5">
    <source>
        <dbReference type="ARBA" id="ARBA00022840"/>
    </source>
</evidence>
<dbReference type="InterPro" id="IPR011009">
    <property type="entry name" value="Kinase-like_dom_sf"/>
</dbReference>
<protein>
    <submittedName>
        <fullName evidence="8">Kinase-like domain-containing protein</fullName>
    </submittedName>
</protein>
<feature type="region of interest" description="Disordered" evidence="6">
    <location>
        <begin position="1"/>
        <end position="27"/>
    </location>
</feature>
<reference evidence="8" key="1">
    <citation type="submission" date="2023-03" db="EMBL/GenBank/DDBJ databases">
        <title>Massive genome expansion in bonnet fungi (Mycena s.s.) driven by repeated elements and novel gene families across ecological guilds.</title>
        <authorList>
            <consortium name="Lawrence Berkeley National Laboratory"/>
            <person name="Harder C.B."/>
            <person name="Miyauchi S."/>
            <person name="Viragh M."/>
            <person name="Kuo A."/>
            <person name="Thoen E."/>
            <person name="Andreopoulos B."/>
            <person name="Lu D."/>
            <person name="Skrede I."/>
            <person name="Drula E."/>
            <person name="Henrissat B."/>
            <person name="Morin E."/>
            <person name="Kohler A."/>
            <person name="Barry K."/>
            <person name="LaButti K."/>
            <person name="Morin E."/>
            <person name="Salamov A."/>
            <person name="Lipzen A."/>
            <person name="Mereny Z."/>
            <person name="Hegedus B."/>
            <person name="Baldrian P."/>
            <person name="Stursova M."/>
            <person name="Weitz H."/>
            <person name="Taylor A."/>
            <person name="Grigoriev I.V."/>
            <person name="Nagy L.G."/>
            <person name="Martin F."/>
            <person name="Kauserud H."/>
        </authorList>
    </citation>
    <scope>NUCLEOTIDE SEQUENCE</scope>
    <source>
        <strain evidence="8">CBHHK173m</strain>
    </source>
</reference>
<feature type="compositionally biased region" description="Basic and acidic residues" evidence="6">
    <location>
        <begin position="488"/>
        <end position="500"/>
    </location>
</feature>
<evidence type="ECO:0000256" key="6">
    <source>
        <dbReference type="SAM" id="MobiDB-lite"/>
    </source>
</evidence>
<feature type="compositionally biased region" description="Basic and acidic residues" evidence="6">
    <location>
        <begin position="462"/>
        <end position="471"/>
    </location>
</feature>
<dbReference type="SMART" id="SM00220">
    <property type="entry name" value="S_TKc"/>
    <property type="match status" value="1"/>
</dbReference>
<feature type="domain" description="Protein kinase" evidence="7">
    <location>
        <begin position="116"/>
        <end position="395"/>
    </location>
</feature>
<dbReference type="InterPro" id="IPR000719">
    <property type="entry name" value="Prot_kinase_dom"/>
</dbReference>
<comment type="caution">
    <text evidence="8">The sequence shown here is derived from an EMBL/GenBank/DDBJ whole genome shotgun (WGS) entry which is preliminary data.</text>
</comment>
<dbReference type="CDD" id="cd00180">
    <property type="entry name" value="PKc"/>
    <property type="match status" value="1"/>
</dbReference>
<keyword evidence="2" id="KW-0808">Transferase</keyword>
<dbReference type="SUPFAM" id="SSF56112">
    <property type="entry name" value="Protein kinase-like (PK-like)"/>
    <property type="match status" value="1"/>
</dbReference>
<dbReference type="PROSITE" id="PS50011">
    <property type="entry name" value="PROTEIN_KINASE_DOM"/>
    <property type="match status" value="1"/>
</dbReference>
<sequence length="500" mass="55086">MLNRLNPSPDGDLPAVDSKKLPTSPLFAPEKSVADALLEIPTSAAAASDIEHSNSPGALLKNGPVPEHPRAGPPLPMPTHPSETGRFATADPDSVYPLETFELPQQLVDLMPDVKRDSYQFLGSGGEGTVVGCFNNTIKKFVAIKYYHDSYACSYKIQSEITALRRVMKRPHPHLMTLVTGDQFTSFRRCGNFTAIVIEYHPRDLTDVCDITCPPEPLFLMLYATVALEITSGLNHLHRLGIIHRDIKPDNIMIGHDGHCVIADFGGSFLGVKGVVERKFGTACFSAPELWFPETTVARKSEFDGRADFWSLGATLYDILGAYGSNYTPESRRQLESEMEMRIHLGRCGSPEELTELIISLCRSNVEERLHGGKLVSSLYNMGAGGSSISCPPFIVTWFPSGGPRLEWNINIKARPANNNSLFVNRPVNNPPILRSKPEGEWERSENNNSLFIVSNAPILRPEPEGDRVESESSAGPSTPEPDMPEPDGNHDHDLNEIFD</sequence>
<proteinExistence type="predicted"/>
<name>A0AAD6XX87_9AGAR</name>
<evidence type="ECO:0000313" key="9">
    <source>
        <dbReference type="Proteomes" id="UP001222325"/>
    </source>
</evidence>
<dbReference type="InterPro" id="IPR008271">
    <property type="entry name" value="Ser/Thr_kinase_AS"/>
</dbReference>
<organism evidence="8 9">
    <name type="scientific">Mycena belliarum</name>
    <dbReference type="NCBI Taxonomy" id="1033014"/>
    <lineage>
        <taxon>Eukaryota</taxon>
        <taxon>Fungi</taxon>
        <taxon>Dikarya</taxon>
        <taxon>Basidiomycota</taxon>
        <taxon>Agaricomycotina</taxon>
        <taxon>Agaricomycetes</taxon>
        <taxon>Agaricomycetidae</taxon>
        <taxon>Agaricales</taxon>
        <taxon>Marasmiineae</taxon>
        <taxon>Mycenaceae</taxon>
        <taxon>Mycena</taxon>
    </lineage>
</organism>
<dbReference type="AlphaFoldDB" id="A0AAD6XX87"/>
<dbReference type="EMBL" id="JARJCN010000007">
    <property type="protein sequence ID" value="KAJ7099275.1"/>
    <property type="molecule type" value="Genomic_DNA"/>
</dbReference>
<dbReference type="Pfam" id="PF00069">
    <property type="entry name" value="Pkinase"/>
    <property type="match status" value="1"/>
</dbReference>
<evidence type="ECO:0000256" key="1">
    <source>
        <dbReference type="ARBA" id="ARBA00022527"/>
    </source>
</evidence>
<dbReference type="Gene3D" id="3.30.200.20">
    <property type="entry name" value="Phosphorylase Kinase, domain 1"/>
    <property type="match status" value="1"/>
</dbReference>
<keyword evidence="4 8" id="KW-0418">Kinase</keyword>
<keyword evidence="9" id="KW-1185">Reference proteome</keyword>
<accession>A0AAD6XX87</accession>
<keyword evidence="1" id="KW-0723">Serine/threonine-protein kinase</keyword>
<evidence type="ECO:0000256" key="2">
    <source>
        <dbReference type="ARBA" id="ARBA00022679"/>
    </source>
</evidence>
<dbReference type="PANTHER" id="PTHR24351">
    <property type="entry name" value="RIBOSOMAL PROTEIN S6 KINASE"/>
    <property type="match status" value="1"/>
</dbReference>
<dbReference type="Gene3D" id="1.10.510.10">
    <property type="entry name" value="Transferase(Phosphotransferase) domain 1"/>
    <property type="match status" value="1"/>
</dbReference>
<dbReference type="GO" id="GO:0004674">
    <property type="term" value="F:protein serine/threonine kinase activity"/>
    <property type="evidence" value="ECO:0007669"/>
    <property type="project" value="UniProtKB-KW"/>
</dbReference>
<gene>
    <name evidence="8" type="ORF">B0H15DRAFT_944687</name>
</gene>
<feature type="region of interest" description="Disordered" evidence="6">
    <location>
        <begin position="453"/>
        <end position="500"/>
    </location>
</feature>
<evidence type="ECO:0000256" key="4">
    <source>
        <dbReference type="ARBA" id="ARBA00022777"/>
    </source>
</evidence>
<dbReference type="GO" id="GO:0005524">
    <property type="term" value="F:ATP binding"/>
    <property type="evidence" value="ECO:0007669"/>
    <property type="project" value="UniProtKB-KW"/>
</dbReference>
<keyword evidence="3" id="KW-0547">Nucleotide-binding</keyword>
<dbReference type="PROSITE" id="PS00108">
    <property type="entry name" value="PROTEIN_KINASE_ST"/>
    <property type="match status" value="1"/>
</dbReference>
<evidence type="ECO:0000313" key="8">
    <source>
        <dbReference type="EMBL" id="KAJ7099275.1"/>
    </source>
</evidence>
<feature type="region of interest" description="Disordered" evidence="6">
    <location>
        <begin position="47"/>
        <end position="91"/>
    </location>
</feature>
<evidence type="ECO:0000256" key="3">
    <source>
        <dbReference type="ARBA" id="ARBA00022741"/>
    </source>
</evidence>
<evidence type="ECO:0000259" key="7">
    <source>
        <dbReference type="PROSITE" id="PS50011"/>
    </source>
</evidence>
<keyword evidence="5" id="KW-0067">ATP-binding</keyword>